<reference evidence="1" key="1">
    <citation type="journal article" date="2021" name="Proc. Natl. Acad. Sci. U.S.A.">
        <title>A Catalog of Tens of Thousands of Viruses from Human Metagenomes Reveals Hidden Associations with Chronic Diseases.</title>
        <authorList>
            <person name="Tisza M.J."/>
            <person name="Buck C.B."/>
        </authorList>
    </citation>
    <scope>NUCLEOTIDE SEQUENCE</scope>
    <source>
        <strain evidence="1">CtdYc1</strain>
    </source>
</reference>
<organism evidence="1">
    <name type="scientific">Siphoviridae sp. ctdYc1</name>
    <dbReference type="NCBI Taxonomy" id="2826399"/>
    <lineage>
        <taxon>Viruses</taxon>
        <taxon>Duplodnaviria</taxon>
        <taxon>Heunggongvirae</taxon>
        <taxon>Uroviricota</taxon>
        <taxon>Caudoviricetes</taxon>
    </lineage>
</organism>
<proteinExistence type="predicted"/>
<evidence type="ECO:0000313" key="1">
    <source>
        <dbReference type="EMBL" id="DAD88082.1"/>
    </source>
</evidence>
<accession>A0A8S5N1C5</accession>
<protein>
    <submittedName>
        <fullName evidence="1">Uncharacterized protein</fullName>
    </submittedName>
</protein>
<dbReference type="EMBL" id="BK015034">
    <property type="protein sequence ID" value="DAD88082.1"/>
    <property type="molecule type" value="Genomic_DNA"/>
</dbReference>
<name>A0A8S5N1C5_9CAUD</name>
<sequence>MKERNDFEQWNDYVNSFERNEAWRMSLEIANMVLEAYFQSRDSFPGTSLMGEDLVDDSKTTDEIVEEVSTMMDIDKEIVAIWMRYHGFHIKTMEDGTVKWAIWRDMKPLL</sequence>